<accession>A0ABY8F8B2</accession>
<reference evidence="2 3" key="1">
    <citation type="submission" date="2023-03" db="EMBL/GenBank/DDBJ databases">
        <title>Roseibium porphyridii sp. nov. and Roseibium rhodosorbium sp. nov. isolated from marine algae, Porphyridium cruentum and Rhodosorus marinus, respectively.</title>
        <authorList>
            <person name="Lee M.W."/>
            <person name="Choi B.J."/>
            <person name="Lee J.K."/>
            <person name="Choi D.G."/>
            <person name="Baek J.H."/>
            <person name="Bayburt H."/>
            <person name="Kim J.M."/>
            <person name="Han D.M."/>
            <person name="Kim K.H."/>
            <person name="Jeon C.O."/>
        </authorList>
    </citation>
    <scope>NUCLEOTIDE SEQUENCE [LARGE SCALE GENOMIC DNA]</scope>
    <source>
        <strain evidence="2 3">KMA01</strain>
    </source>
</reference>
<proteinExistence type="predicted"/>
<evidence type="ECO:0000259" key="1">
    <source>
        <dbReference type="Pfam" id="PF19889"/>
    </source>
</evidence>
<dbReference type="Proteomes" id="UP001209803">
    <property type="component" value="Chromosome"/>
</dbReference>
<evidence type="ECO:0000313" key="3">
    <source>
        <dbReference type="Proteomes" id="UP001209803"/>
    </source>
</evidence>
<dbReference type="Pfam" id="PF19889">
    <property type="entry name" value="DUF6362"/>
    <property type="match status" value="1"/>
</dbReference>
<protein>
    <submittedName>
        <fullName evidence="2">DUF6362 family protein</fullName>
    </submittedName>
</protein>
<organism evidence="2 3">
    <name type="scientific">Roseibium porphyridii</name>
    <dbReference type="NCBI Taxonomy" id="2866279"/>
    <lineage>
        <taxon>Bacteria</taxon>
        <taxon>Pseudomonadati</taxon>
        <taxon>Pseudomonadota</taxon>
        <taxon>Alphaproteobacteria</taxon>
        <taxon>Hyphomicrobiales</taxon>
        <taxon>Stappiaceae</taxon>
        <taxon>Roseibium</taxon>
    </lineage>
</organism>
<gene>
    <name evidence="2" type="ORF">K1718_09520</name>
</gene>
<dbReference type="RefSeq" id="WP_265684083.1">
    <property type="nucleotide sequence ID" value="NZ_CP120863.1"/>
</dbReference>
<feature type="domain" description="DUF6362" evidence="1">
    <location>
        <begin position="30"/>
        <end position="114"/>
    </location>
</feature>
<name>A0ABY8F8B2_9HYPH</name>
<dbReference type="InterPro" id="IPR045942">
    <property type="entry name" value="DUF6362"/>
</dbReference>
<evidence type="ECO:0000313" key="2">
    <source>
        <dbReference type="EMBL" id="WFE91576.1"/>
    </source>
</evidence>
<keyword evidence="3" id="KW-1185">Reference proteome</keyword>
<sequence length="144" mass="16141">MLPNTPEEILDRLIEATEIIAVTGKGDGPRNLFSAWPDYRRKIAKRGRVFPPSAISRAEEAITWFSLVEDPDSRRALQFEVMCKAGGGKFSRICEKYGWKRTTVASRNRAILKKLAEKGAAWPYAEVSQERSEAARPEVRSCGA</sequence>
<dbReference type="EMBL" id="CP120863">
    <property type="protein sequence ID" value="WFE91576.1"/>
    <property type="molecule type" value="Genomic_DNA"/>
</dbReference>